<proteinExistence type="predicted"/>
<organism evidence="2 3">
    <name type="scientific">Ricinus communis</name>
    <name type="common">Castor bean</name>
    <dbReference type="NCBI Taxonomy" id="3988"/>
    <lineage>
        <taxon>Eukaryota</taxon>
        <taxon>Viridiplantae</taxon>
        <taxon>Streptophyta</taxon>
        <taxon>Embryophyta</taxon>
        <taxon>Tracheophyta</taxon>
        <taxon>Spermatophyta</taxon>
        <taxon>Magnoliopsida</taxon>
        <taxon>eudicotyledons</taxon>
        <taxon>Gunneridae</taxon>
        <taxon>Pentapetalae</taxon>
        <taxon>rosids</taxon>
        <taxon>fabids</taxon>
        <taxon>Malpighiales</taxon>
        <taxon>Euphorbiaceae</taxon>
        <taxon>Acalyphoideae</taxon>
        <taxon>Acalypheae</taxon>
        <taxon>Ricinus</taxon>
    </lineage>
</organism>
<name>B9RRA0_RICCO</name>
<feature type="compositionally biased region" description="Gly residues" evidence="1">
    <location>
        <begin position="27"/>
        <end position="38"/>
    </location>
</feature>
<protein>
    <submittedName>
        <fullName evidence="2">Uncharacterized protein</fullName>
    </submittedName>
</protein>
<dbReference type="Proteomes" id="UP000008311">
    <property type="component" value="Unassembled WGS sequence"/>
</dbReference>
<accession>B9RRA0</accession>
<evidence type="ECO:0000256" key="1">
    <source>
        <dbReference type="SAM" id="MobiDB-lite"/>
    </source>
</evidence>
<dbReference type="EMBL" id="EQ973802">
    <property type="protein sequence ID" value="EEF46271.1"/>
    <property type="molecule type" value="Genomic_DNA"/>
</dbReference>
<reference evidence="3" key="1">
    <citation type="journal article" date="2010" name="Nat. Biotechnol.">
        <title>Draft genome sequence of the oilseed species Ricinus communis.</title>
        <authorList>
            <person name="Chan A.P."/>
            <person name="Crabtree J."/>
            <person name="Zhao Q."/>
            <person name="Lorenzi H."/>
            <person name="Orvis J."/>
            <person name="Puiu D."/>
            <person name="Melake-Berhan A."/>
            <person name="Jones K.M."/>
            <person name="Redman J."/>
            <person name="Chen G."/>
            <person name="Cahoon E.B."/>
            <person name="Gedil M."/>
            <person name="Stanke M."/>
            <person name="Haas B.J."/>
            <person name="Wortman J.R."/>
            <person name="Fraser-Liggett C.M."/>
            <person name="Ravel J."/>
            <person name="Rabinowicz P.D."/>
        </authorList>
    </citation>
    <scope>NUCLEOTIDE SEQUENCE [LARGE SCALE GENOMIC DNA]</scope>
    <source>
        <strain evidence="3">cv. Hale</strain>
    </source>
</reference>
<feature type="region of interest" description="Disordered" evidence="1">
    <location>
        <begin position="1"/>
        <end position="38"/>
    </location>
</feature>
<dbReference type="AlphaFoldDB" id="B9RRA0"/>
<dbReference type="InParanoid" id="B9RRA0"/>
<gene>
    <name evidence="2" type="ORF">RCOM_0711540</name>
</gene>
<evidence type="ECO:0000313" key="2">
    <source>
        <dbReference type="EMBL" id="EEF46271.1"/>
    </source>
</evidence>
<keyword evidence="3" id="KW-1185">Reference proteome</keyword>
<sequence length="101" mass="10955">MQRDKSIDKALKPIRRRSNNKRRDNRGGGGGSGGGGGYYSNGCNSTAVEDNLICDWCGSISIPASACKKSSPMYLQGMELDPCHLRLPLLSSPYISVIDQY</sequence>
<evidence type="ECO:0000313" key="3">
    <source>
        <dbReference type="Proteomes" id="UP000008311"/>
    </source>
</evidence>
<feature type="compositionally biased region" description="Basic and acidic residues" evidence="1">
    <location>
        <begin position="1"/>
        <end position="11"/>
    </location>
</feature>